<evidence type="ECO:0000256" key="1">
    <source>
        <dbReference type="ARBA" id="ARBA00005173"/>
    </source>
</evidence>
<dbReference type="EC" id="6.6.1.1" evidence="9"/>
<dbReference type="InterPro" id="IPR027417">
    <property type="entry name" value="P-loop_NTPase"/>
</dbReference>
<name>A0A411FS42_9FLOR</name>
<dbReference type="PANTHER" id="PTHR32039">
    <property type="entry name" value="MAGNESIUM-CHELATASE SUBUNIT CHLI"/>
    <property type="match status" value="1"/>
</dbReference>
<geneLocation type="plastid" evidence="11"/>
<keyword evidence="9 11" id="KW-0934">Plastid</keyword>
<comment type="catalytic activity">
    <reaction evidence="8 9">
        <text>protoporphyrin IX + Mg(2+) + ATP + H2O = Mg-protoporphyrin IX + ADP + phosphate + 3 H(+)</text>
        <dbReference type="Rhea" id="RHEA:13961"/>
        <dbReference type="ChEBI" id="CHEBI:15377"/>
        <dbReference type="ChEBI" id="CHEBI:15378"/>
        <dbReference type="ChEBI" id="CHEBI:18420"/>
        <dbReference type="ChEBI" id="CHEBI:30616"/>
        <dbReference type="ChEBI" id="CHEBI:43474"/>
        <dbReference type="ChEBI" id="CHEBI:57306"/>
        <dbReference type="ChEBI" id="CHEBI:60492"/>
        <dbReference type="ChEBI" id="CHEBI:456216"/>
        <dbReference type="EC" id="6.6.1.1"/>
    </reaction>
</comment>
<accession>A0A411FS42</accession>
<dbReference type="InterPro" id="IPR003593">
    <property type="entry name" value="AAA+_ATPase"/>
</dbReference>
<keyword evidence="9" id="KW-0150">Chloroplast</keyword>
<evidence type="ECO:0000256" key="2">
    <source>
        <dbReference type="ARBA" id="ARBA00005799"/>
    </source>
</evidence>
<evidence type="ECO:0000256" key="7">
    <source>
        <dbReference type="ARBA" id="ARBA00023171"/>
    </source>
</evidence>
<dbReference type="PANTHER" id="PTHR32039:SF9">
    <property type="entry name" value="MAGNESIUM-CHELATASE SUBUNIT CHLI-2, CHLOROPLASTIC"/>
    <property type="match status" value="1"/>
</dbReference>
<dbReference type="CDD" id="cd00009">
    <property type="entry name" value="AAA"/>
    <property type="match status" value="1"/>
</dbReference>
<dbReference type="GO" id="GO:0009507">
    <property type="term" value="C:chloroplast"/>
    <property type="evidence" value="ECO:0007669"/>
    <property type="project" value="UniProtKB-SubCell"/>
</dbReference>
<comment type="pathway">
    <text evidence="1 9">Porphyrin-containing compound metabolism; chlorophyll biosynthesis.</text>
</comment>
<sequence length="348" mass="39022">MSTLKDIIRPVFPFTAIVGQEEMKLALILNVIDPKIGGVMIMGDRGTGKSTTIRAIADLLPQIEVVEDDLFNSHTSDYELMSDYVKKKVENGDQISTTLINVPMIDLPLGATEDRVCGTIDIEKALNEGIKTFEPGLLAKANRGILYVDEVNLLDDHLVDILLDSAASGWNTVEREGISIRHPARFVLVGSGNPEEGELRPQLLDRFGMHAEIRTVKEPSLRVKIVEQRSKFDSNPYNCIEEFQLKQEQLKSKILNAQQLLHQVNIDYELRVKISEVCGTLDVDGLRGDIVTNRAARAFAAYQQQDNVTTDHIKQVIILCLRHRLRKDPLETIDSGIKVEQVVNQVFQ</sequence>
<dbReference type="GO" id="GO:0016851">
    <property type="term" value="F:magnesium chelatase activity"/>
    <property type="evidence" value="ECO:0007669"/>
    <property type="project" value="UniProtKB-UniRule"/>
</dbReference>
<evidence type="ECO:0000256" key="6">
    <source>
        <dbReference type="ARBA" id="ARBA00022840"/>
    </source>
</evidence>
<dbReference type="Pfam" id="PF01078">
    <property type="entry name" value="Mg_chelatase"/>
    <property type="match status" value="1"/>
</dbReference>
<reference evidence="11" key="1">
    <citation type="submission" date="2018-02" db="EMBL/GenBank/DDBJ databases">
        <title>Two new species of Gelidium (Gelidiales, Rhodophyta) from California, USA.</title>
        <authorList>
            <person name="Hughey J.R."/>
            <person name="Boo G.H."/>
        </authorList>
    </citation>
    <scope>NUCLEOTIDE SEQUENCE</scope>
</reference>
<comment type="similarity">
    <text evidence="2 9">Belongs to the Mg-chelatase subunits D/I family.</text>
</comment>
<keyword evidence="6 9" id="KW-0067">ATP-binding</keyword>
<dbReference type="RefSeq" id="YP_009564878.1">
    <property type="nucleotide sequence ID" value="NC_041173.1"/>
</dbReference>
<dbReference type="Pfam" id="PF17863">
    <property type="entry name" value="AAA_lid_2"/>
    <property type="match status" value="1"/>
</dbReference>
<dbReference type="GO" id="GO:0015995">
    <property type="term" value="P:chlorophyll biosynthetic process"/>
    <property type="evidence" value="ECO:0007669"/>
    <property type="project" value="UniProtKB-UniPathway"/>
</dbReference>
<keyword evidence="5 9" id="KW-0547">Nucleotide-binding</keyword>
<dbReference type="InterPro" id="IPR011775">
    <property type="entry name" value="Mg_chelatase_ATPase-isu"/>
</dbReference>
<dbReference type="InterPro" id="IPR000523">
    <property type="entry name" value="Mg_chelatse_chII-like_cat_dom"/>
</dbReference>
<dbReference type="GeneID" id="39338345"/>
<dbReference type="FunFam" id="3.40.50.300:FF:000601">
    <property type="entry name" value="Mg-protoporphyrin IX chelatase"/>
    <property type="match status" value="1"/>
</dbReference>
<evidence type="ECO:0000256" key="9">
    <source>
        <dbReference type="RuleBase" id="RU362087"/>
    </source>
</evidence>
<dbReference type="SUPFAM" id="SSF52540">
    <property type="entry name" value="P-loop containing nucleoside triphosphate hydrolases"/>
    <property type="match status" value="1"/>
</dbReference>
<proteinExistence type="inferred from homology"/>
<dbReference type="EMBL" id="MG922858">
    <property type="protein sequence ID" value="QBA96229.1"/>
    <property type="molecule type" value="Genomic_DNA"/>
</dbReference>
<evidence type="ECO:0000256" key="4">
    <source>
        <dbReference type="ARBA" id="ARBA00022598"/>
    </source>
</evidence>
<dbReference type="AlphaFoldDB" id="A0A411FS42"/>
<dbReference type="InterPro" id="IPR045006">
    <property type="entry name" value="CHLI-like"/>
</dbReference>
<dbReference type="SMART" id="SM00382">
    <property type="entry name" value="AAA"/>
    <property type="match status" value="1"/>
</dbReference>
<organism evidence="11">
    <name type="scientific">Gelidium coulteri</name>
    <dbReference type="NCBI Taxonomy" id="28849"/>
    <lineage>
        <taxon>Eukaryota</taxon>
        <taxon>Rhodophyta</taxon>
        <taxon>Florideophyceae</taxon>
        <taxon>Rhodymeniophycidae</taxon>
        <taxon>Gelidiales</taxon>
        <taxon>Gelidiaceae</taxon>
        <taxon>Gelidium</taxon>
    </lineage>
</organism>
<dbReference type="Gene3D" id="3.40.50.300">
    <property type="entry name" value="P-loop containing nucleotide triphosphate hydrolases"/>
    <property type="match status" value="1"/>
</dbReference>
<evidence type="ECO:0000256" key="3">
    <source>
        <dbReference type="ARBA" id="ARBA00022531"/>
    </source>
</evidence>
<keyword evidence="7 9" id="KW-0149">Chlorophyll biosynthesis</keyword>
<feature type="domain" description="AAA+ ATPase" evidence="10">
    <location>
        <begin position="35"/>
        <end position="217"/>
    </location>
</feature>
<dbReference type="Gene3D" id="1.10.8.80">
    <property type="entry name" value="Magnesium chelatase subunit I, C-Terminal domain"/>
    <property type="match status" value="1"/>
</dbReference>
<dbReference type="InterPro" id="IPR041628">
    <property type="entry name" value="ChlI/MoxR_AAA_lid"/>
</dbReference>
<evidence type="ECO:0000256" key="8">
    <source>
        <dbReference type="ARBA" id="ARBA00048693"/>
    </source>
</evidence>
<protein>
    <recommendedName>
        <fullName evidence="9">Mg-protoporphyrin IX chelatase</fullName>
        <ecNumber evidence="9">6.6.1.1</ecNumber>
    </recommendedName>
</protein>
<keyword evidence="4 9" id="KW-0436">Ligase</keyword>
<comment type="function">
    <text evidence="9">Involved in chlorophyll biosynthesis. Catalyzes the insertion of magnesium ion into protoporphyrin IX to yield Mg-protoporphyrin IX.</text>
</comment>
<comment type="subcellular location">
    <subcellularLocation>
        <location evidence="9">Plastid</location>
        <location evidence="9">Chloroplast</location>
    </subcellularLocation>
</comment>
<evidence type="ECO:0000256" key="5">
    <source>
        <dbReference type="ARBA" id="ARBA00022741"/>
    </source>
</evidence>
<evidence type="ECO:0000313" key="11">
    <source>
        <dbReference type="EMBL" id="QBA96229.1"/>
    </source>
</evidence>
<dbReference type="GO" id="GO:0005524">
    <property type="term" value="F:ATP binding"/>
    <property type="evidence" value="ECO:0007669"/>
    <property type="project" value="UniProtKB-UniRule"/>
</dbReference>
<dbReference type="NCBIfam" id="TIGR02030">
    <property type="entry name" value="BchI-ChlI"/>
    <property type="match status" value="1"/>
</dbReference>
<evidence type="ECO:0000259" key="10">
    <source>
        <dbReference type="SMART" id="SM00382"/>
    </source>
</evidence>
<dbReference type="UniPathway" id="UPA00668"/>
<gene>
    <name evidence="11" type="primary">chlI</name>
</gene>
<keyword evidence="3 9" id="KW-0602">Photosynthesis</keyword>
<dbReference type="GO" id="GO:0015979">
    <property type="term" value="P:photosynthesis"/>
    <property type="evidence" value="ECO:0007669"/>
    <property type="project" value="UniProtKB-UniRule"/>
</dbReference>